<evidence type="ECO:0000313" key="2">
    <source>
        <dbReference type="Proteomes" id="UP000029224"/>
    </source>
</evidence>
<keyword evidence="1" id="KW-0808">Transferase</keyword>
<dbReference type="EC" id="2.7.2.4" evidence="1"/>
<dbReference type="EC" id="1.1.1.3" evidence="1"/>
<keyword evidence="1" id="KW-0418">Kinase</keyword>
<sequence length="46" mass="5192">MRVLKFGGSSLADADRFLRAADIIANNAQQEDLAWCYQHQVKQPTN</sequence>
<proteinExistence type="predicted"/>
<dbReference type="EMBL" id="BBMT01000024">
    <property type="protein sequence ID" value="GAL37992.1"/>
    <property type="molecule type" value="Genomic_DNA"/>
</dbReference>
<protein>
    <submittedName>
        <fullName evidence="1">Aspartokinase</fullName>
        <ecNumber evidence="1">1.1.1.3</ecNumber>
        <ecNumber evidence="1">2.7.2.4</ecNumber>
    </submittedName>
</protein>
<dbReference type="Gene3D" id="3.40.1160.10">
    <property type="entry name" value="Acetylglutamate kinase-like"/>
    <property type="match status" value="1"/>
</dbReference>
<dbReference type="PROSITE" id="PS00324">
    <property type="entry name" value="ASPARTOKINASE"/>
    <property type="match status" value="1"/>
</dbReference>
<comment type="caution">
    <text evidence="1">The sequence shown here is derived from an EMBL/GenBank/DDBJ whole genome shotgun (WGS) entry which is preliminary data.</text>
</comment>
<reference evidence="1 2" key="2">
    <citation type="submission" date="2014-09" db="EMBL/GenBank/DDBJ databases">
        <authorList>
            <consortium name="NBRP consortium"/>
            <person name="Sawabe T."/>
            <person name="Meirelles P."/>
            <person name="Nakanishi M."/>
            <person name="Sayaka M."/>
            <person name="Hattori M."/>
            <person name="Ohkuma M."/>
        </authorList>
    </citation>
    <scope>NUCLEOTIDE SEQUENCE [LARGE SCALE GENOMIC DNA]</scope>
    <source>
        <strain evidence="1 2">JCM 19240</strain>
    </source>
</reference>
<dbReference type="GO" id="GO:0004072">
    <property type="term" value="F:aspartate kinase activity"/>
    <property type="evidence" value="ECO:0007669"/>
    <property type="project" value="UniProtKB-EC"/>
</dbReference>
<accession>A0A090U583</accession>
<dbReference type="InterPro" id="IPR018042">
    <property type="entry name" value="Aspartate_kinase_CS"/>
</dbReference>
<keyword evidence="2" id="KW-1185">Reference proteome</keyword>
<evidence type="ECO:0000313" key="1">
    <source>
        <dbReference type="EMBL" id="GAL37992.1"/>
    </source>
</evidence>
<dbReference type="GO" id="GO:0008652">
    <property type="term" value="P:amino acid biosynthetic process"/>
    <property type="evidence" value="ECO:0007669"/>
    <property type="project" value="InterPro"/>
</dbReference>
<organism evidence="1 2">
    <name type="scientific">Vibrio maritimus</name>
    <dbReference type="NCBI Taxonomy" id="990268"/>
    <lineage>
        <taxon>Bacteria</taxon>
        <taxon>Pseudomonadati</taxon>
        <taxon>Pseudomonadota</taxon>
        <taxon>Gammaproteobacteria</taxon>
        <taxon>Vibrionales</taxon>
        <taxon>Vibrionaceae</taxon>
        <taxon>Vibrio</taxon>
    </lineage>
</organism>
<dbReference type="Proteomes" id="UP000029224">
    <property type="component" value="Unassembled WGS sequence"/>
</dbReference>
<keyword evidence="1" id="KW-0560">Oxidoreductase</keyword>
<dbReference type="SUPFAM" id="SSF53633">
    <property type="entry name" value="Carbamate kinase-like"/>
    <property type="match status" value="1"/>
</dbReference>
<name>A0A090U583_9VIBR</name>
<dbReference type="InterPro" id="IPR036393">
    <property type="entry name" value="AceGlu_kinase-like_sf"/>
</dbReference>
<dbReference type="GO" id="GO:0004412">
    <property type="term" value="F:homoserine dehydrogenase activity"/>
    <property type="evidence" value="ECO:0007669"/>
    <property type="project" value="UniProtKB-EC"/>
</dbReference>
<gene>
    <name evidence="1" type="ORF">JCM19240_2916</name>
</gene>
<dbReference type="AlphaFoldDB" id="A0A090U583"/>
<reference evidence="1 2" key="1">
    <citation type="submission" date="2014-09" db="EMBL/GenBank/DDBJ databases">
        <title>Vibrio maritimus JCM 19240. (C210) whole genome shotgun sequence.</title>
        <authorList>
            <person name="Sawabe T."/>
            <person name="Meirelles P."/>
            <person name="Nakanishi M."/>
            <person name="Sayaka M."/>
            <person name="Hattori M."/>
            <person name="Ohkuma M."/>
        </authorList>
    </citation>
    <scope>NUCLEOTIDE SEQUENCE [LARGE SCALE GENOMIC DNA]</scope>
    <source>
        <strain evidence="1 2">JCM 19240</strain>
    </source>
</reference>